<dbReference type="AlphaFoldDB" id="A0A9X3AE48"/>
<evidence type="ECO:0000256" key="1">
    <source>
        <dbReference type="ARBA" id="ARBA00023002"/>
    </source>
</evidence>
<dbReference type="Gene3D" id="3.50.50.60">
    <property type="entry name" value="FAD/NAD(P)-binding domain"/>
    <property type="match status" value="1"/>
</dbReference>
<name>A0A9X3AE48_9PSEU</name>
<keyword evidence="2 4" id="KW-0503">Monooxygenase</keyword>
<evidence type="ECO:0000259" key="3">
    <source>
        <dbReference type="Pfam" id="PF01494"/>
    </source>
</evidence>
<comment type="caution">
    <text evidence="4">The sequence shown here is derived from an EMBL/GenBank/DDBJ whole genome shotgun (WGS) entry which is preliminary data.</text>
</comment>
<reference evidence="4" key="1">
    <citation type="submission" date="2022-08" db="EMBL/GenBank/DDBJ databases">
        <authorList>
            <person name="Tistechok S."/>
            <person name="Samborskyy M."/>
            <person name="Roman I."/>
        </authorList>
    </citation>
    <scope>NUCLEOTIDE SEQUENCE</scope>
    <source>
        <strain evidence="4">DSM 103496</strain>
    </source>
</reference>
<dbReference type="PANTHER" id="PTHR13789:SF309">
    <property type="entry name" value="PUTATIVE (AFU_ORTHOLOGUE AFUA_6G14510)-RELATED"/>
    <property type="match status" value="1"/>
</dbReference>
<dbReference type="EMBL" id="JANYMP010000002">
    <property type="protein sequence ID" value="MCS7476416.1"/>
    <property type="molecule type" value="Genomic_DNA"/>
</dbReference>
<dbReference type="InterPro" id="IPR050493">
    <property type="entry name" value="FAD-dep_Monooxygenase_BioMet"/>
</dbReference>
<gene>
    <name evidence="4" type="ORF">NZH93_06100</name>
</gene>
<dbReference type="Proteomes" id="UP001141259">
    <property type="component" value="Unassembled WGS sequence"/>
</dbReference>
<dbReference type="Pfam" id="PF01494">
    <property type="entry name" value="FAD_binding_3"/>
    <property type="match status" value="1"/>
</dbReference>
<feature type="domain" description="FAD-binding" evidence="3">
    <location>
        <begin position="5"/>
        <end position="331"/>
    </location>
</feature>
<accession>A0A9X3AE48</accession>
<keyword evidence="5" id="KW-1185">Reference proteome</keyword>
<dbReference type="SUPFAM" id="SSF51905">
    <property type="entry name" value="FAD/NAD(P)-binding domain"/>
    <property type="match status" value="1"/>
</dbReference>
<dbReference type="InterPro" id="IPR036188">
    <property type="entry name" value="FAD/NAD-bd_sf"/>
</dbReference>
<dbReference type="GO" id="GO:0071949">
    <property type="term" value="F:FAD binding"/>
    <property type="evidence" value="ECO:0007669"/>
    <property type="project" value="InterPro"/>
</dbReference>
<proteinExistence type="predicted"/>
<dbReference type="RefSeq" id="WP_259621915.1">
    <property type="nucleotide sequence ID" value="NZ_JANYMP010000002.1"/>
</dbReference>
<evidence type="ECO:0000256" key="2">
    <source>
        <dbReference type="ARBA" id="ARBA00023033"/>
    </source>
</evidence>
<dbReference type="PANTHER" id="PTHR13789">
    <property type="entry name" value="MONOOXYGENASE"/>
    <property type="match status" value="1"/>
</dbReference>
<dbReference type="PRINTS" id="PR00420">
    <property type="entry name" value="RNGMNOXGNASE"/>
</dbReference>
<sequence>MRGTAVVVGGGLGGLTAAVALRRVGWRVTVLERAPEFGEVGAGIGVMPNALRALDALGLGDAVRREGTPRLPGGVLDHRGRALGHLDEDGLDRLGRLVAIHRADLHRVLRSALPADSLVTSADVVEVEPAVRYLVDGEPVELEADLVVAADGIASRVRSTLWPDAPEPVYAGTTAWRAVVDHDGPLEIGQTLGPGTEFGVLPLAAGRVYWYAATLSPAGLRADDELAEVKRLVDGWHDPIPALLAATDPESVLRHDVHELASPLPTYVRGRVALLGDSAHAMTPFLGQGACQAIEDGVVLAAACADGATVAEALARYDRERRPRTQAVARASRLMGRAGHGLRNPVAVAARNALLRAVPAKVAVSGMARFSAWRPPVLVARPPSPSAPPA</sequence>
<dbReference type="InterPro" id="IPR002938">
    <property type="entry name" value="FAD-bd"/>
</dbReference>
<keyword evidence="1" id="KW-0560">Oxidoreductase</keyword>
<dbReference type="GO" id="GO:0004497">
    <property type="term" value="F:monooxygenase activity"/>
    <property type="evidence" value="ECO:0007669"/>
    <property type="project" value="UniProtKB-KW"/>
</dbReference>
<evidence type="ECO:0000313" key="5">
    <source>
        <dbReference type="Proteomes" id="UP001141259"/>
    </source>
</evidence>
<evidence type="ECO:0000313" key="4">
    <source>
        <dbReference type="EMBL" id="MCS7476416.1"/>
    </source>
</evidence>
<protein>
    <submittedName>
        <fullName evidence="4">FAD-dependent monooxygenase</fullName>
    </submittedName>
</protein>
<organism evidence="4 5">
    <name type="scientific">Umezawaea endophytica</name>
    <dbReference type="NCBI Taxonomy" id="1654476"/>
    <lineage>
        <taxon>Bacteria</taxon>
        <taxon>Bacillati</taxon>
        <taxon>Actinomycetota</taxon>
        <taxon>Actinomycetes</taxon>
        <taxon>Pseudonocardiales</taxon>
        <taxon>Pseudonocardiaceae</taxon>
        <taxon>Umezawaea</taxon>
    </lineage>
</organism>